<reference evidence="2" key="1">
    <citation type="submission" date="2020-11" db="EMBL/GenBank/DDBJ databases">
        <authorList>
            <consortium name="DOE Joint Genome Institute"/>
            <person name="Ahrendt S."/>
            <person name="Riley R."/>
            <person name="Andreopoulos W."/>
            <person name="Labutti K."/>
            <person name="Pangilinan J."/>
            <person name="Ruiz-Duenas F.J."/>
            <person name="Barrasa J.M."/>
            <person name="Sanchez-Garcia M."/>
            <person name="Camarero S."/>
            <person name="Miyauchi S."/>
            <person name="Serrano A."/>
            <person name="Linde D."/>
            <person name="Babiker R."/>
            <person name="Drula E."/>
            <person name="Ayuso-Fernandez I."/>
            <person name="Pacheco R."/>
            <person name="Padilla G."/>
            <person name="Ferreira P."/>
            <person name="Barriuso J."/>
            <person name="Kellner H."/>
            <person name="Castanera R."/>
            <person name="Alfaro M."/>
            <person name="Ramirez L."/>
            <person name="Pisabarro A.G."/>
            <person name="Kuo A."/>
            <person name="Tritt A."/>
            <person name="Lipzen A."/>
            <person name="He G."/>
            <person name="Yan M."/>
            <person name="Ng V."/>
            <person name="Cullen D."/>
            <person name="Martin F."/>
            <person name="Rosso M.-N."/>
            <person name="Henrissat B."/>
            <person name="Hibbett D."/>
            <person name="Martinez A.T."/>
            <person name="Grigoriev I.V."/>
        </authorList>
    </citation>
    <scope>NUCLEOTIDE SEQUENCE</scope>
    <source>
        <strain evidence="2">AH 40177</strain>
    </source>
</reference>
<proteinExistence type="predicted"/>
<feature type="region of interest" description="Disordered" evidence="1">
    <location>
        <begin position="32"/>
        <end position="56"/>
    </location>
</feature>
<name>A0A9P5PVQ4_9AGAR</name>
<evidence type="ECO:0000256" key="1">
    <source>
        <dbReference type="SAM" id="MobiDB-lite"/>
    </source>
</evidence>
<dbReference type="AlphaFoldDB" id="A0A9P5PVQ4"/>
<comment type="caution">
    <text evidence="2">The sequence shown here is derived from an EMBL/GenBank/DDBJ whole genome shotgun (WGS) entry which is preliminary data.</text>
</comment>
<gene>
    <name evidence="2" type="ORF">BDP27DRAFT_1363672</name>
</gene>
<organism evidence="2 3">
    <name type="scientific">Rhodocollybia butyracea</name>
    <dbReference type="NCBI Taxonomy" id="206335"/>
    <lineage>
        <taxon>Eukaryota</taxon>
        <taxon>Fungi</taxon>
        <taxon>Dikarya</taxon>
        <taxon>Basidiomycota</taxon>
        <taxon>Agaricomycotina</taxon>
        <taxon>Agaricomycetes</taxon>
        <taxon>Agaricomycetidae</taxon>
        <taxon>Agaricales</taxon>
        <taxon>Marasmiineae</taxon>
        <taxon>Omphalotaceae</taxon>
        <taxon>Rhodocollybia</taxon>
    </lineage>
</organism>
<accession>A0A9P5PVQ4</accession>
<keyword evidence="3" id="KW-1185">Reference proteome</keyword>
<protein>
    <submittedName>
        <fullName evidence="2">Uncharacterized protein</fullName>
    </submittedName>
</protein>
<dbReference type="EMBL" id="JADNRY010000055">
    <property type="protein sequence ID" value="KAF9068935.1"/>
    <property type="molecule type" value="Genomic_DNA"/>
</dbReference>
<evidence type="ECO:0000313" key="2">
    <source>
        <dbReference type="EMBL" id="KAF9068935.1"/>
    </source>
</evidence>
<evidence type="ECO:0000313" key="3">
    <source>
        <dbReference type="Proteomes" id="UP000772434"/>
    </source>
</evidence>
<dbReference type="Proteomes" id="UP000772434">
    <property type="component" value="Unassembled WGS sequence"/>
</dbReference>
<sequence length="193" mass="21365">MFLTTKIPTEITIHLLMFVGYESPLGFGQAARVHQSSSAHDENDENSSSAPVLNDSTTDLTTRHHASVHLIVFKFQASSLTRPSLSNKILSIKISKISNTAVPIKSTGTVNYYRPPTAGQEVPIIYVRVKRHILASNHQSLIFYAFLDLEEFNSGSSPKNLSQRGMSDISFRDFGTNFGTRNSDTTAQDREMG</sequence>
<feature type="compositionally biased region" description="Polar residues" evidence="1">
    <location>
        <begin position="46"/>
        <end position="56"/>
    </location>
</feature>